<gene>
    <name evidence="1" type="ORF">CLODIP_2_CD03882</name>
</gene>
<reference evidence="1 2" key="1">
    <citation type="submission" date="2020-04" db="EMBL/GenBank/DDBJ databases">
        <authorList>
            <person name="Alioto T."/>
            <person name="Alioto T."/>
            <person name="Gomez Garrido J."/>
        </authorList>
    </citation>
    <scope>NUCLEOTIDE SEQUENCE [LARGE SCALE GENOMIC DNA]</scope>
</reference>
<dbReference type="AlphaFoldDB" id="A0A8S1E7N0"/>
<dbReference type="EMBL" id="CADEPI010000753">
    <property type="protein sequence ID" value="CAB3388333.1"/>
    <property type="molecule type" value="Genomic_DNA"/>
</dbReference>
<keyword evidence="2" id="KW-1185">Reference proteome</keyword>
<evidence type="ECO:0000313" key="1">
    <source>
        <dbReference type="EMBL" id="CAB3388333.1"/>
    </source>
</evidence>
<name>A0A8S1E7N0_9INSE</name>
<evidence type="ECO:0000313" key="2">
    <source>
        <dbReference type="Proteomes" id="UP000494165"/>
    </source>
</evidence>
<proteinExistence type="predicted"/>
<protein>
    <submittedName>
        <fullName evidence="1">Uncharacterized protein</fullName>
    </submittedName>
</protein>
<dbReference type="Proteomes" id="UP000494165">
    <property type="component" value="Unassembled WGS sequence"/>
</dbReference>
<organism evidence="1 2">
    <name type="scientific">Cloeon dipterum</name>
    <dbReference type="NCBI Taxonomy" id="197152"/>
    <lineage>
        <taxon>Eukaryota</taxon>
        <taxon>Metazoa</taxon>
        <taxon>Ecdysozoa</taxon>
        <taxon>Arthropoda</taxon>
        <taxon>Hexapoda</taxon>
        <taxon>Insecta</taxon>
        <taxon>Pterygota</taxon>
        <taxon>Palaeoptera</taxon>
        <taxon>Ephemeroptera</taxon>
        <taxon>Pisciforma</taxon>
        <taxon>Baetidae</taxon>
        <taxon>Cloeon</taxon>
    </lineage>
</organism>
<sequence length="81" mass="9707">MGNQIVCNDCTDDLIDEAIDADFTEYAKSREYEEGLLTYVSRELYHWFEIHDLRILVTFFMSSCFYLIRWVKVRRILSIGE</sequence>
<comment type="caution">
    <text evidence="1">The sequence shown here is derived from an EMBL/GenBank/DDBJ whole genome shotgun (WGS) entry which is preliminary data.</text>
</comment>
<accession>A0A8S1E7N0</accession>